<evidence type="ECO:0000256" key="2">
    <source>
        <dbReference type="ARBA" id="ARBA00022692"/>
    </source>
</evidence>
<evidence type="ECO:0000256" key="5">
    <source>
        <dbReference type="SAM" id="Phobius"/>
    </source>
</evidence>
<dbReference type="GO" id="GO:0016126">
    <property type="term" value="P:sterol biosynthetic process"/>
    <property type="evidence" value="ECO:0007669"/>
    <property type="project" value="InterPro"/>
</dbReference>
<feature type="transmembrane region" description="Helical" evidence="5">
    <location>
        <begin position="162"/>
        <end position="181"/>
    </location>
</feature>
<comment type="caution">
    <text evidence="7">The sequence shown here is derived from an EMBL/GenBank/DDBJ whole genome shotgun (WGS) entry which is preliminary data.</text>
</comment>
<dbReference type="InterPro" id="IPR001171">
    <property type="entry name" value="ERG24_DHCR-like"/>
</dbReference>
<keyword evidence="8" id="KW-1185">Reference proteome</keyword>
<dbReference type="Gene3D" id="1.20.120.1630">
    <property type="match status" value="1"/>
</dbReference>
<dbReference type="Pfam" id="PF01222">
    <property type="entry name" value="ERG4_ERG24"/>
    <property type="match status" value="1"/>
</dbReference>
<dbReference type="PANTHER" id="PTHR12714:SF9">
    <property type="entry name" value="PROTEIN-S-ISOPRENYLCYSTEINE O-METHYLTRANSFERASE"/>
    <property type="match status" value="1"/>
</dbReference>
<protein>
    <submittedName>
        <fullName evidence="7">Isoprenylcysteine carboxylmethyltransferase family protein</fullName>
    </submittedName>
</protein>
<sequence>MIWLPTSLDPPLLKLPLLWSATWLAVRAQSPPTPPPRKDEMQKFESVGDTMVPQKIMRGSVLIQNSIYWTNAVCETAVVLSAYASPSTRTTLLSLLAREPSAAAHIQPTAAWLAGAALMHAGALVRLACYRALGADFTWELAVRRGHVLATRGPYAVVRHPSYVGAALIYAGALAVLFGPGGWFGACVGWGSVWSWVFAGGCAAWAVGVPVMLMRRVGREDEVLRQAFGEEWEAYARRVPYRLVPYIF</sequence>
<evidence type="ECO:0000313" key="7">
    <source>
        <dbReference type="EMBL" id="GJE97025.1"/>
    </source>
</evidence>
<dbReference type="AlphaFoldDB" id="A0A9P3GKP8"/>
<gene>
    <name evidence="7" type="ORF">PsYK624_132350</name>
</gene>
<feature type="chain" id="PRO_5040455294" evidence="6">
    <location>
        <begin position="29"/>
        <end position="248"/>
    </location>
</feature>
<keyword evidence="4 5" id="KW-0472">Membrane</keyword>
<evidence type="ECO:0000256" key="4">
    <source>
        <dbReference type="ARBA" id="ARBA00023136"/>
    </source>
</evidence>
<evidence type="ECO:0000256" key="1">
    <source>
        <dbReference type="ARBA" id="ARBA00004141"/>
    </source>
</evidence>
<proteinExistence type="predicted"/>
<evidence type="ECO:0000313" key="8">
    <source>
        <dbReference type="Proteomes" id="UP000703269"/>
    </source>
</evidence>
<comment type="subcellular location">
    <subcellularLocation>
        <location evidence="1">Membrane</location>
        <topology evidence="1">Multi-pass membrane protein</topology>
    </subcellularLocation>
</comment>
<feature type="transmembrane region" description="Helical" evidence="5">
    <location>
        <begin position="193"/>
        <end position="213"/>
    </location>
</feature>
<keyword evidence="3 5" id="KW-1133">Transmembrane helix</keyword>
<dbReference type="GO" id="GO:0016020">
    <property type="term" value="C:membrane"/>
    <property type="evidence" value="ECO:0007669"/>
    <property type="project" value="UniProtKB-SubCell"/>
</dbReference>
<keyword evidence="6" id="KW-0732">Signal</keyword>
<dbReference type="Proteomes" id="UP000703269">
    <property type="component" value="Unassembled WGS sequence"/>
</dbReference>
<accession>A0A9P3GKP8</accession>
<organism evidence="7 8">
    <name type="scientific">Phanerochaete sordida</name>
    <dbReference type="NCBI Taxonomy" id="48140"/>
    <lineage>
        <taxon>Eukaryota</taxon>
        <taxon>Fungi</taxon>
        <taxon>Dikarya</taxon>
        <taxon>Basidiomycota</taxon>
        <taxon>Agaricomycotina</taxon>
        <taxon>Agaricomycetes</taxon>
        <taxon>Polyporales</taxon>
        <taxon>Phanerochaetaceae</taxon>
        <taxon>Phanerochaete</taxon>
    </lineage>
</organism>
<name>A0A9P3GKP8_9APHY</name>
<evidence type="ECO:0000256" key="3">
    <source>
        <dbReference type="ARBA" id="ARBA00022989"/>
    </source>
</evidence>
<dbReference type="GO" id="GO:0016740">
    <property type="term" value="F:transferase activity"/>
    <property type="evidence" value="ECO:0007669"/>
    <property type="project" value="UniProtKB-ARBA"/>
</dbReference>
<dbReference type="OrthoDB" id="422086at2759"/>
<keyword evidence="2 5" id="KW-0812">Transmembrane</keyword>
<evidence type="ECO:0000256" key="6">
    <source>
        <dbReference type="SAM" id="SignalP"/>
    </source>
</evidence>
<dbReference type="PANTHER" id="PTHR12714">
    <property type="entry name" value="PROTEIN-S ISOPRENYLCYSTEINE O-METHYLTRANSFERASE"/>
    <property type="match status" value="1"/>
</dbReference>
<dbReference type="GO" id="GO:0016628">
    <property type="term" value="F:oxidoreductase activity, acting on the CH-CH group of donors, NAD or NADP as acceptor"/>
    <property type="evidence" value="ECO:0007669"/>
    <property type="project" value="InterPro"/>
</dbReference>
<dbReference type="EMBL" id="BPQB01000066">
    <property type="protein sequence ID" value="GJE97025.1"/>
    <property type="molecule type" value="Genomic_DNA"/>
</dbReference>
<reference evidence="7 8" key="1">
    <citation type="submission" date="2021-08" db="EMBL/GenBank/DDBJ databases">
        <title>Draft Genome Sequence of Phanerochaete sordida strain YK-624.</title>
        <authorList>
            <person name="Mori T."/>
            <person name="Dohra H."/>
            <person name="Suzuki T."/>
            <person name="Kawagishi H."/>
            <person name="Hirai H."/>
        </authorList>
    </citation>
    <scope>NUCLEOTIDE SEQUENCE [LARGE SCALE GENOMIC DNA]</scope>
    <source>
        <strain evidence="7 8">YK-624</strain>
    </source>
</reference>
<feature type="signal peptide" evidence="6">
    <location>
        <begin position="1"/>
        <end position="28"/>
    </location>
</feature>